<dbReference type="HOGENOM" id="CLU_1617666_0_0_5"/>
<reference evidence="2 3" key="1">
    <citation type="journal article" date="2012" name="J. Bacteriol.">
        <title>Genome sequence of Rhizobium grahamii CCGE502, a broad-host-range symbiont with low nodulation competitiveness in Phaseolus vulgaris.</title>
        <authorList>
            <person name="Althabegoiti M.J."/>
            <person name="Lozano L."/>
            <person name="Torres-Tejerizo G."/>
            <person name="Ormeno-Orrillo E."/>
            <person name="Rogel M.A."/>
            <person name="Gonzalez V."/>
            <person name="Martinez-Romero E."/>
        </authorList>
    </citation>
    <scope>NUCLEOTIDE SEQUENCE [LARGE SCALE GENOMIC DNA]</scope>
    <source>
        <strain evidence="2 3">CCGE 502</strain>
    </source>
</reference>
<gene>
    <name evidence="2" type="ORF">RGCCGE502_09425</name>
</gene>
<feature type="compositionally biased region" description="Basic and acidic residues" evidence="1">
    <location>
        <begin position="1"/>
        <end position="14"/>
    </location>
</feature>
<evidence type="ECO:0000256" key="1">
    <source>
        <dbReference type="SAM" id="MobiDB-lite"/>
    </source>
</evidence>
<dbReference type="Proteomes" id="UP000014411">
    <property type="component" value="Unassembled WGS sequence"/>
</dbReference>
<organism evidence="2 3">
    <name type="scientific">Rhizobium grahamii CCGE 502</name>
    <dbReference type="NCBI Taxonomy" id="990285"/>
    <lineage>
        <taxon>Bacteria</taxon>
        <taxon>Pseudomonadati</taxon>
        <taxon>Pseudomonadota</taxon>
        <taxon>Alphaproteobacteria</taxon>
        <taxon>Hyphomicrobiales</taxon>
        <taxon>Rhizobiaceae</taxon>
        <taxon>Rhizobium/Agrobacterium group</taxon>
        <taxon>Rhizobium</taxon>
    </lineage>
</organism>
<accession>S3I081</accession>
<sequence length="164" mass="18282">MTVERAEHLNRSTEAHNQGAIDQVEDQLHPIFIRHRPLVIAILANWLSLPMFPAKGSLLTKELGKTTMVGRARGSRKRAFELVPRLFATVQDEQAADPLNAALPFMSRPRAVVLGWSGAFKDIVTSDCIFYVTNVRTEKGSRERGVAPGVEPATGVQWKWVRLP</sequence>
<keyword evidence="3" id="KW-1185">Reference proteome</keyword>
<proteinExistence type="predicted"/>
<comment type="caution">
    <text evidence="2">The sequence shown here is derived from an EMBL/GenBank/DDBJ whole genome shotgun (WGS) entry which is preliminary data.</text>
</comment>
<feature type="region of interest" description="Disordered" evidence="1">
    <location>
        <begin position="1"/>
        <end position="20"/>
    </location>
</feature>
<evidence type="ECO:0000313" key="3">
    <source>
        <dbReference type="Proteomes" id="UP000014411"/>
    </source>
</evidence>
<evidence type="ECO:0000313" key="2">
    <source>
        <dbReference type="EMBL" id="EPE98636.1"/>
    </source>
</evidence>
<protein>
    <submittedName>
        <fullName evidence="2">Uncharacterized protein</fullName>
    </submittedName>
</protein>
<name>S3I081_9HYPH</name>
<dbReference type="EMBL" id="AEYE02000011">
    <property type="protein sequence ID" value="EPE98636.1"/>
    <property type="molecule type" value="Genomic_DNA"/>
</dbReference>
<dbReference type="AlphaFoldDB" id="S3I081"/>